<comment type="caution">
    <text evidence="6">The sequence shown here is derived from an EMBL/GenBank/DDBJ whole genome shotgun (WGS) entry which is preliminary data.</text>
</comment>
<evidence type="ECO:0000259" key="3">
    <source>
        <dbReference type="Pfam" id="PF03065"/>
    </source>
</evidence>
<name>A0A971M2H0_9BACT</name>
<evidence type="ECO:0000256" key="2">
    <source>
        <dbReference type="ARBA" id="ARBA00023277"/>
    </source>
</evidence>
<dbReference type="InterPro" id="IPR014718">
    <property type="entry name" value="GH-type_carb-bd"/>
</dbReference>
<comment type="similarity">
    <text evidence="1">Belongs to the glycosyl hydrolase 57 family.</text>
</comment>
<evidence type="ECO:0000256" key="1">
    <source>
        <dbReference type="ARBA" id="ARBA00006821"/>
    </source>
</evidence>
<keyword evidence="2" id="KW-0119">Carbohydrate metabolism</keyword>
<dbReference type="CDD" id="cd10793">
    <property type="entry name" value="GH57N_TLGT_like"/>
    <property type="match status" value="1"/>
</dbReference>
<accession>A0A971M2H0</accession>
<reference evidence="6" key="1">
    <citation type="journal article" date="2020" name="Biotechnol. Biofuels">
        <title>New insights from the biogas microbiome by comprehensive genome-resolved metagenomics of nearly 1600 species originating from multiple anaerobic digesters.</title>
        <authorList>
            <person name="Campanaro S."/>
            <person name="Treu L."/>
            <person name="Rodriguez-R L.M."/>
            <person name="Kovalovszki A."/>
            <person name="Ziels R.M."/>
            <person name="Maus I."/>
            <person name="Zhu X."/>
            <person name="Kougias P.G."/>
            <person name="Basile A."/>
            <person name="Luo G."/>
            <person name="Schluter A."/>
            <person name="Konstantinidis K.T."/>
            <person name="Angelidaki I."/>
        </authorList>
    </citation>
    <scope>NUCLEOTIDE SEQUENCE</scope>
    <source>
        <strain evidence="6">AS06rmzACSIP_7</strain>
    </source>
</reference>
<dbReference type="InterPro" id="IPR011330">
    <property type="entry name" value="Glyco_hydro/deAcase_b/a-brl"/>
</dbReference>
<dbReference type="InterPro" id="IPR011013">
    <property type="entry name" value="Gal_mutarotase_sf_dom"/>
</dbReference>
<dbReference type="InterPro" id="IPR028995">
    <property type="entry name" value="Glyco_hydro_57/38_cen_sf"/>
</dbReference>
<dbReference type="InterPro" id="IPR015179">
    <property type="entry name" value="A-amylase/a-glucTrfase_C"/>
</dbReference>
<dbReference type="Gene3D" id="3.20.110.20">
    <property type="match status" value="1"/>
</dbReference>
<dbReference type="PANTHER" id="PTHR36306:SF1">
    <property type="entry name" value="ALPHA-AMYLASE-RELATED"/>
    <property type="match status" value="1"/>
</dbReference>
<evidence type="ECO:0000259" key="4">
    <source>
        <dbReference type="Pfam" id="PF09094"/>
    </source>
</evidence>
<feature type="domain" description="Alpha-amylase/4-alpha-glucanotransferase C-terminal" evidence="5">
    <location>
        <begin position="391"/>
        <end position="670"/>
    </location>
</feature>
<evidence type="ECO:0000259" key="5">
    <source>
        <dbReference type="Pfam" id="PF09095"/>
    </source>
</evidence>
<dbReference type="InterPro" id="IPR052046">
    <property type="entry name" value="GH57_Enzymes"/>
</dbReference>
<dbReference type="SUPFAM" id="SSF74650">
    <property type="entry name" value="Galactose mutarotase-like"/>
    <property type="match status" value="1"/>
</dbReference>
<dbReference type="InterPro" id="IPR015178">
    <property type="entry name" value="A-amylase/a-glucTrfase_central"/>
</dbReference>
<dbReference type="SUPFAM" id="SSF88688">
    <property type="entry name" value="Families 57/38 glycoside transferase middle domain"/>
    <property type="match status" value="1"/>
</dbReference>
<dbReference type="EMBL" id="JAAYEE010000081">
    <property type="protein sequence ID" value="NLW34783.1"/>
    <property type="molecule type" value="Genomic_DNA"/>
</dbReference>
<feature type="domain" description="Glycoside hydrolase family 57 N-terminal" evidence="3">
    <location>
        <begin position="7"/>
        <end position="265"/>
    </location>
</feature>
<dbReference type="GO" id="GO:0003824">
    <property type="term" value="F:catalytic activity"/>
    <property type="evidence" value="ECO:0007669"/>
    <property type="project" value="InterPro"/>
</dbReference>
<dbReference type="Pfam" id="PF09095">
    <property type="entry name" value="AmyA-gluTrfs_C"/>
    <property type="match status" value="1"/>
</dbReference>
<dbReference type="Pfam" id="PF03065">
    <property type="entry name" value="Glyco_hydro_57"/>
    <property type="match status" value="1"/>
</dbReference>
<dbReference type="InterPro" id="IPR004300">
    <property type="entry name" value="Glyco_hydro_57_N"/>
</dbReference>
<gene>
    <name evidence="6" type="ORF">GXY80_04780</name>
</gene>
<dbReference type="PANTHER" id="PTHR36306">
    <property type="entry name" value="ALPHA-AMYLASE-RELATED-RELATED"/>
    <property type="match status" value="1"/>
</dbReference>
<protein>
    <submittedName>
        <fullName evidence="6">DUF1926 domain-containing protein</fullName>
    </submittedName>
</protein>
<feature type="domain" description="Alpha-amylase/4-alpha-glucanotransferase central" evidence="4">
    <location>
        <begin position="305"/>
        <end position="376"/>
    </location>
</feature>
<dbReference type="GO" id="GO:0030246">
    <property type="term" value="F:carbohydrate binding"/>
    <property type="evidence" value="ECO:0007669"/>
    <property type="project" value="InterPro"/>
</dbReference>
<organism evidence="6 7">
    <name type="scientific">Syntrophorhabdus aromaticivorans</name>
    <dbReference type="NCBI Taxonomy" id="328301"/>
    <lineage>
        <taxon>Bacteria</taxon>
        <taxon>Pseudomonadati</taxon>
        <taxon>Thermodesulfobacteriota</taxon>
        <taxon>Syntrophorhabdia</taxon>
        <taxon>Syntrophorhabdales</taxon>
        <taxon>Syntrophorhabdaceae</taxon>
        <taxon>Syntrophorhabdus</taxon>
    </lineage>
</organism>
<evidence type="ECO:0000313" key="7">
    <source>
        <dbReference type="Proteomes" id="UP000777265"/>
    </source>
</evidence>
<dbReference type="Gene3D" id="2.70.98.10">
    <property type="match status" value="1"/>
</dbReference>
<dbReference type="Proteomes" id="UP000777265">
    <property type="component" value="Unassembled WGS sequence"/>
</dbReference>
<evidence type="ECO:0000313" key="6">
    <source>
        <dbReference type="EMBL" id="NLW34783.1"/>
    </source>
</evidence>
<dbReference type="GO" id="GO:0005975">
    <property type="term" value="P:carbohydrate metabolic process"/>
    <property type="evidence" value="ECO:0007669"/>
    <property type="project" value="InterPro"/>
</dbReference>
<proteinExistence type="inferred from homology"/>
<dbReference type="AlphaFoldDB" id="A0A971M2H0"/>
<dbReference type="Pfam" id="PF09094">
    <property type="entry name" value="AmyA-A_glucT_m"/>
    <property type="match status" value="1"/>
</dbReference>
<dbReference type="SUPFAM" id="SSF88713">
    <property type="entry name" value="Glycoside hydrolase/deacetylase"/>
    <property type="match status" value="1"/>
</dbReference>
<reference evidence="6" key="2">
    <citation type="submission" date="2020-01" db="EMBL/GenBank/DDBJ databases">
        <authorList>
            <person name="Campanaro S."/>
        </authorList>
    </citation>
    <scope>NUCLEOTIDE SEQUENCE</scope>
    <source>
        <strain evidence="6">AS06rmzACSIP_7</strain>
    </source>
</reference>
<sequence length="691" mass="79055">MNLILCIHNHQPVGNMNFILEEAYTRAYLPFFEVLKDFQDVTINLHFSGFLFSWLLENKPEYIALLKTLKERGQIEIVTGGMYEPILSLLSREDAAGQITMHADLMEEVFGDRPQGLWLAERVYEPHIPLVLNEAGISHTLVDDNHFKAVGLTEDDLYGYFTTEHEGHKLFIFPGLEFLRYAIPFKPLEAIDGYLRGIEQKQGDLAVFGDDGEKFGLWPGTYQSVYEEGWLKAFFSYLTTNKDWLKTVTFSEYLSSKPAKGLVYLDCQSYKEMGEWSLPPILSREYGACISSRTGSGERSLLKGGYFKHFLVKYPESNDMHKKMLSVTKKASRNQEAKRDVFMAQCNDSYWHGVFGGLYLPHLRASVYRHLIEAEKRLEPDRAFVVASMEDINMDGEDEAILNNKALKACFLLKEGGVLYELDHKETSTNIMATLTRRYEGYHDKIKAASVGEAADGTKTIHDVILAKEAGLDRYLHYDWYRRASLIDHVMAQDVTWDAFYRSTYVEPGDFIKERYAASVKNGKKSVSLSMKREGHFWKGGEAIHLSIEKTVRLNAEESALYVDYLIEGEVRESFLLGVEFNFSFLGTGGERYMEIGPERLPLTVKGIFRPSGRVFFYDPYQRIEPAIEFDEPLSIWTFPVEVVSLSETGFERNYQSTMCMPIWEVDLAAGPRSIRMKLQVNGIGSNNHLQ</sequence>